<evidence type="ECO:0000256" key="4">
    <source>
        <dbReference type="ARBA" id="ARBA00009868"/>
    </source>
</evidence>
<evidence type="ECO:0000256" key="11">
    <source>
        <dbReference type="ARBA" id="ARBA00022843"/>
    </source>
</evidence>
<evidence type="ECO:0000256" key="13">
    <source>
        <dbReference type="ARBA" id="ARBA00023200"/>
    </source>
</evidence>
<proteinExistence type="inferred from homology"/>
<dbReference type="Gene3D" id="1.20.1270.130">
    <property type="entry name" value="Shigella T3SS effector IpaH domain"/>
    <property type="match status" value="1"/>
</dbReference>
<keyword evidence="12" id="KW-0843">Virulence</keyword>
<keyword evidence="17" id="KW-1185">Reference proteome</keyword>
<evidence type="ECO:0000313" key="17">
    <source>
        <dbReference type="Proteomes" id="UP001222680"/>
    </source>
</evidence>
<evidence type="ECO:0000259" key="15">
    <source>
        <dbReference type="PROSITE" id="PS52053"/>
    </source>
</evidence>
<organism evidence="16 17">
    <name type="scientific">Edwardsiella ictaluri</name>
    <dbReference type="NCBI Taxonomy" id="67780"/>
    <lineage>
        <taxon>Bacteria</taxon>
        <taxon>Pseudomonadati</taxon>
        <taxon>Pseudomonadota</taxon>
        <taxon>Gammaproteobacteria</taxon>
        <taxon>Enterobacterales</taxon>
        <taxon>Hafniaceae</taxon>
        <taxon>Edwardsiella</taxon>
    </lineage>
</organism>
<dbReference type="InterPro" id="IPR051071">
    <property type="entry name" value="LRR-bact_E3_ubiq_ligases"/>
</dbReference>
<sequence>MLSVILGDADTYTVIYPGGEMTHDLSLSAPQGDEGLLILGASDTVGPQTEGEYKAAWSAWERAAPPEEAEDRAKTVRELRHCLRYNTRLDVSNTKLTSLPPLPTGLKRLDVSGTGLTSLPPLPSKLQRLDISNTPMPRLPSLPSRLQRLDVSNTHLANLPEIIANLSQRTTVRLQSNSLSERTLQMINKPGYQGPRIVDMATSSNHQETRALHLAVADWLTPAEADEEASAKRWWAIGKEDDAAAFSTFLDRLKKTKNNQATDFHVQIASWISQLAQDDELRAKTFDMATESTSSCEDRVTLAMNNMKSVQLVHNAEKGKFDHDIPGLVSAGREMFRLEQLDLIAREKVKKATLFR</sequence>
<reference evidence="16 17" key="1">
    <citation type="submission" date="2022-02" db="EMBL/GenBank/DDBJ databases">
        <title>Phenotypic, genotypic and serological characterization of Edwardsiella ictaluri from catfish and ornamental fish species.</title>
        <authorList>
            <person name="Rose D."/>
            <person name="Tekedar H.C."/>
            <person name="Waldbieser G.C."/>
            <person name="Aarattuthodi S."/>
            <person name="Griffin M.J."/>
        </authorList>
    </citation>
    <scope>NUCLEOTIDE SEQUENCE [LARGE SCALE GENOMIC DNA]</scope>
    <source>
        <strain evidence="16 17">13 TAL-140 K3</strain>
        <plasmid evidence="16 17">pEI-13TAL140K3-1</plasmid>
    </source>
</reference>
<dbReference type="Pfam" id="PF14496">
    <property type="entry name" value="NEL"/>
    <property type="match status" value="1"/>
</dbReference>
<evidence type="ECO:0000256" key="2">
    <source>
        <dbReference type="ARBA" id="ARBA00004192"/>
    </source>
</evidence>
<dbReference type="EC" id="2.3.2.27" evidence="5"/>
<dbReference type="InterPro" id="IPR029487">
    <property type="entry name" value="NEL_dom"/>
</dbReference>
<keyword evidence="9" id="KW-0677">Repeat</keyword>
<comment type="PTM">
    <text evidence="14">Ubiquitinated in the presence of host E1 ubiquitin-activating enzyme, E2 ubiquitin-conjugating enzyme and ubiquitin.</text>
</comment>
<dbReference type="PANTHER" id="PTHR47114">
    <property type="match status" value="1"/>
</dbReference>
<dbReference type="SMART" id="SM00364">
    <property type="entry name" value="LRR_BAC"/>
    <property type="match status" value="4"/>
</dbReference>
<evidence type="ECO:0000256" key="12">
    <source>
        <dbReference type="ARBA" id="ARBA00023026"/>
    </source>
</evidence>
<evidence type="ECO:0000256" key="8">
    <source>
        <dbReference type="ARBA" id="ARBA00022679"/>
    </source>
</evidence>
<dbReference type="Gene3D" id="3.80.10.10">
    <property type="entry name" value="Ribonuclease Inhibitor"/>
    <property type="match status" value="1"/>
</dbReference>
<keyword evidence="11 14" id="KW-0832">Ubl conjugation</keyword>
<keyword evidence="7" id="KW-0433">Leucine-rich repeat</keyword>
<keyword evidence="16" id="KW-0614">Plasmid</keyword>
<gene>
    <name evidence="16" type="ORF">MAY91_18520</name>
</gene>
<evidence type="ECO:0000256" key="6">
    <source>
        <dbReference type="ARBA" id="ARBA00022525"/>
    </source>
</evidence>
<accession>A0ABY8GL99</accession>
<keyword evidence="13 14" id="KW-1035">Host cytoplasm</keyword>
<dbReference type="Proteomes" id="UP001222680">
    <property type="component" value="Plasmid pEI-13TAL140K3-1"/>
</dbReference>
<evidence type="ECO:0000313" key="16">
    <source>
        <dbReference type="EMBL" id="WFN98246.1"/>
    </source>
</evidence>
<dbReference type="Gene3D" id="1.20.58.360">
    <property type="entry name" value="Shigella T3SS effector IpaH defines"/>
    <property type="match status" value="1"/>
</dbReference>
<feature type="active site" description="Glycyl thioester intermediate" evidence="14">
    <location>
        <position position="296"/>
    </location>
</feature>
<evidence type="ECO:0000256" key="10">
    <source>
        <dbReference type="ARBA" id="ARBA00022786"/>
    </source>
</evidence>
<evidence type="ECO:0000256" key="5">
    <source>
        <dbReference type="ARBA" id="ARBA00012483"/>
    </source>
</evidence>
<dbReference type="PROSITE" id="PS52053">
    <property type="entry name" value="NEL"/>
    <property type="match status" value="1"/>
</dbReference>
<evidence type="ECO:0000256" key="1">
    <source>
        <dbReference type="ARBA" id="ARBA00000900"/>
    </source>
</evidence>
<evidence type="ECO:0000256" key="14">
    <source>
        <dbReference type="PROSITE-ProRule" id="PRU01398"/>
    </source>
</evidence>
<feature type="domain" description="NEL" evidence="15">
    <location>
        <begin position="211"/>
        <end position="356"/>
    </location>
</feature>
<keyword evidence="6 14" id="KW-0964">Secreted</keyword>
<evidence type="ECO:0000256" key="3">
    <source>
        <dbReference type="ARBA" id="ARBA00004613"/>
    </source>
</evidence>
<comment type="subcellular location">
    <subcellularLocation>
        <location evidence="2">Host cytoplasm</location>
    </subcellularLocation>
    <subcellularLocation>
        <location evidence="3">Secreted</location>
    </subcellularLocation>
</comment>
<dbReference type="SUPFAM" id="SSF52058">
    <property type="entry name" value="L domain-like"/>
    <property type="match status" value="1"/>
</dbReference>
<geneLocation type="plasmid" evidence="16 17">
    <name>pEI-13TAL140K3-1</name>
</geneLocation>
<dbReference type="PANTHER" id="PTHR47114:SF2">
    <property type="entry name" value="OLIGODENDROCYTE-MYELIN GLYCOPROTEIN"/>
    <property type="match status" value="1"/>
</dbReference>
<keyword evidence="8 14" id="KW-0808">Transferase</keyword>
<dbReference type="InterPro" id="IPR032675">
    <property type="entry name" value="LRR_dom_sf"/>
</dbReference>
<evidence type="ECO:0000256" key="9">
    <source>
        <dbReference type="ARBA" id="ARBA00022737"/>
    </source>
</evidence>
<comment type="catalytic activity">
    <reaction evidence="1">
        <text>S-ubiquitinyl-[E2 ubiquitin-conjugating enzyme]-L-cysteine + [acceptor protein]-L-lysine = [E2 ubiquitin-conjugating enzyme]-L-cysteine + N(6)-ubiquitinyl-[acceptor protein]-L-lysine.</text>
        <dbReference type="EC" id="2.3.2.27"/>
    </reaction>
</comment>
<evidence type="ECO:0000256" key="7">
    <source>
        <dbReference type="ARBA" id="ARBA00022614"/>
    </source>
</evidence>
<keyword evidence="10 14" id="KW-0833">Ubl conjugation pathway</keyword>
<name>A0ABY8GL99_EDWIC</name>
<dbReference type="EMBL" id="CP092016">
    <property type="protein sequence ID" value="WFN98246.1"/>
    <property type="molecule type" value="Genomic_DNA"/>
</dbReference>
<comment type="similarity">
    <text evidence="4 14">Belongs to the LRR-containing bacterial E3 ligase family.</text>
</comment>
<protein>
    <recommendedName>
        <fullName evidence="5">RING-type E3 ubiquitin transferase</fullName>
        <ecNumber evidence="5">2.3.2.27</ecNumber>
    </recommendedName>
</protein>